<dbReference type="AlphaFoldDB" id="A0A4U1F8G8"/>
<dbReference type="Pfam" id="PF00009">
    <property type="entry name" value="GTP_EFTU"/>
    <property type="match status" value="1"/>
</dbReference>
<dbReference type="EMBL" id="RWIC01000303">
    <property type="protein sequence ID" value="TKC45765.1"/>
    <property type="molecule type" value="Genomic_DNA"/>
</dbReference>
<protein>
    <recommendedName>
        <fullName evidence="2">Tr-type G domain-containing protein</fullName>
    </recommendedName>
</protein>
<dbReference type="PANTHER" id="PTHR43721:SF11">
    <property type="entry name" value="SELENOCYSTEINE-SPECIFIC ELONGATION FACTOR"/>
    <property type="match status" value="1"/>
</dbReference>
<dbReference type="InterPro" id="IPR000795">
    <property type="entry name" value="T_Tr_GTP-bd_dom"/>
</dbReference>
<dbReference type="PANTHER" id="PTHR43721">
    <property type="entry name" value="ELONGATION FACTOR TU-RELATED"/>
    <property type="match status" value="1"/>
</dbReference>
<feature type="non-terminal residue" evidence="3">
    <location>
        <position position="1"/>
    </location>
</feature>
<feature type="region of interest" description="Disordered" evidence="1">
    <location>
        <begin position="484"/>
        <end position="507"/>
    </location>
</feature>
<feature type="compositionally biased region" description="Low complexity" evidence="1">
    <location>
        <begin position="184"/>
        <end position="193"/>
    </location>
</feature>
<evidence type="ECO:0000256" key="1">
    <source>
        <dbReference type="SAM" id="MobiDB-lite"/>
    </source>
</evidence>
<proteinExistence type="predicted"/>
<accession>A0A4U1F8G8</accession>
<organism evidence="3 4">
    <name type="scientific">Monodon monoceros</name>
    <name type="common">Narwhal</name>
    <name type="synonym">Ceratodon monodon</name>
    <dbReference type="NCBI Taxonomy" id="40151"/>
    <lineage>
        <taxon>Eukaryota</taxon>
        <taxon>Metazoa</taxon>
        <taxon>Chordata</taxon>
        <taxon>Craniata</taxon>
        <taxon>Vertebrata</taxon>
        <taxon>Euteleostomi</taxon>
        <taxon>Mammalia</taxon>
        <taxon>Eutheria</taxon>
        <taxon>Laurasiatheria</taxon>
        <taxon>Artiodactyla</taxon>
        <taxon>Whippomorpha</taxon>
        <taxon>Cetacea</taxon>
        <taxon>Odontoceti</taxon>
        <taxon>Monodontidae</taxon>
        <taxon>Monodon</taxon>
    </lineage>
</organism>
<gene>
    <name evidence="3" type="ORF">EI555_019732</name>
</gene>
<feature type="non-terminal residue" evidence="3">
    <location>
        <position position="692"/>
    </location>
</feature>
<evidence type="ECO:0000259" key="2">
    <source>
        <dbReference type="Pfam" id="PF00009"/>
    </source>
</evidence>
<dbReference type="InterPro" id="IPR027417">
    <property type="entry name" value="P-loop_NTPase"/>
</dbReference>
<name>A0A4U1F8G8_MONMO</name>
<feature type="region of interest" description="Disordered" evidence="1">
    <location>
        <begin position="125"/>
        <end position="216"/>
    </location>
</feature>
<evidence type="ECO:0000313" key="3">
    <source>
        <dbReference type="EMBL" id="TKC45765.1"/>
    </source>
</evidence>
<comment type="caution">
    <text evidence="3">The sequence shown here is derived from an EMBL/GenBank/DDBJ whole genome shotgun (WGS) entry which is preliminary data.</text>
</comment>
<dbReference type="Gene3D" id="3.40.50.300">
    <property type="entry name" value="P-loop containing nucleotide triphosphate hydrolases"/>
    <property type="match status" value="1"/>
</dbReference>
<sequence length="692" mass="72295">AGCLLQGCGPARGSGLSFLAAESVPPAEDAAETERLDLGPACAWRLAWGSCQVNRETEPGDEDLGGERLCEQLVDGTQGPRIGSRCSSLVGSESLKTWGWKPAPHSCARAGRAEPTLEQLVAAKRKRGMKEQDQPQPASRVDLSAVSGPNPDVTARAWVEKGGSGLGVGCPGAVRGPGLRELQSRGSGSLRSQGGPGPLPRSSQTVGAGSGRREAADRVEGLYSHALPRPGLPQPASLATALSNHRPRAPPYQCEEVQALPWRVGSAAQTHPHQGLCPLLPLQETHPLCLPGSLPPPLSECCPLHPPLRAPVPSHFLTAASALTLFDSVFTGPAAPPACPTAVPIPPSRNRRAVDGVFRSSSTPGASAAFQTVPQSSCHNATHSKQFPEATLSGSATLSSQTVSKGLSVSKATAAIVPQNKQSVVFLSRCLGHSLTTGSVLLPVGASVPGGRLQGHGRVTEQGCPGQRSVTTVDEHLLGQVLGRERPEEQVGKGPRTGRGRGVDKVQRQTASVLRTALSPGTAPHHHPESPGQQGRAQIIDLMVLVIDVTKGMQTQSAECLVIGQIACQKLVVVLNKTDLLPEGKRQAAIEKMTKKMQKTLEHTRFRGAPIIPVAARPGGPDAPETEAPQGIPELIELLTSQISIPRRDPSGPFLMSVDHCFSIKGQGTVMTGTILSGSVSLGDSVEIPTLK</sequence>
<feature type="domain" description="Tr-type G" evidence="2">
    <location>
        <begin position="537"/>
        <end position="640"/>
    </location>
</feature>
<dbReference type="Gene3D" id="2.40.30.10">
    <property type="entry name" value="Translation factors"/>
    <property type="match status" value="1"/>
</dbReference>
<dbReference type="SUPFAM" id="SSF52540">
    <property type="entry name" value="P-loop containing nucleoside triphosphate hydrolases"/>
    <property type="match status" value="1"/>
</dbReference>
<evidence type="ECO:0000313" key="4">
    <source>
        <dbReference type="Proteomes" id="UP000308365"/>
    </source>
</evidence>
<dbReference type="InterPro" id="IPR050055">
    <property type="entry name" value="EF-Tu_GTPase"/>
</dbReference>
<dbReference type="GO" id="GO:0003746">
    <property type="term" value="F:translation elongation factor activity"/>
    <property type="evidence" value="ECO:0007669"/>
    <property type="project" value="TreeGrafter"/>
</dbReference>
<dbReference type="GO" id="GO:0005525">
    <property type="term" value="F:GTP binding"/>
    <property type="evidence" value="ECO:0007669"/>
    <property type="project" value="InterPro"/>
</dbReference>
<dbReference type="Proteomes" id="UP000308365">
    <property type="component" value="Unassembled WGS sequence"/>
</dbReference>
<reference evidence="4" key="1">
    <citation type="journal article" date="2019" name="IScience">
        <title>Narwhal Genome Reveals Long-Term Low Genetic Diversity despite Current Large Abundance Size.</title>
        <authorList>
            <person name="Westbury M.V."/>
            <person name="Petersen B."/>
            <person name="Garde E."/>
            <person name="Heide-Jorgensen M.P."/>
            <person name="Lorenzen E.D."/>
        </authorList>
    </citation>
    <scope>NUCLEOTIDE SEQUENCE [LARGE SCALE GENOMIC DNA]</scope>
</reference>
<dbReference type="GO" id="GO:0001514">
    <property type="term" value="P:selenocysteine incorporation"/>
    <property type="evidence" value="ECO:0007669"/>
    <property type="project" value="TreeGrafter"/>
</dbReference>
<dbReference type="GO" id="GO:0003924">
    <property type="term" value="F:GTPase activity"/>
    <property type="evidence" value="ECO:0007669"/>
    <property type="project" value="InterPro"/>
</dbReference>